<protein>
    <recommendedName>
        <fullName evidence="1">DUF7703 domain-containing protein</fullName>
    </recommendedName>
</protein>
<organism evidence="2 3">
    <name type="scientific">Hirsutella rhossiliensis</name>
    <dbReference type="NCBI Taxonomy" id="111463"/>
    <lineage>
        <taxon>Eukaryota</taxon>
        <taxon>Fungi</taxon>
        <taxon>Dikarya</taxon>
        <taxon>Ascomycota</taxon>
        <taxon>Pezizomycotina</taxon>
        <taxon>Sordariomycetes</taxon>
        <taxon>Hypocreomycetidae</taxon>
        <taxon>Hypocreales</taxon>
        <taxon>Ophiocordycipitaceae</taxon>
        <taxon>Hirsutella</taxon>
    </lineage>
</organism>
<dbReference type="PANTHER" id="PTHR37013:SF3">
    <property type="entry name" value="INTEGRAL MEMBRANE PROTEIN (AFU_ORTHOLOGUE AFUA_1G05950)"/>
    <property type="match status" value="1"/>
</dbReference>
<dbReference type="RefSeq" id="XP_044715709.1">
    <property type="nucleotide sequence ID" value="XM_044869360.1"/>
</dbReference>
<dbReference type="AlphaFoldDB" id="A0A9P8MN49"/>
<dbReference type="InterPro" id="IPR056120">
    <property type="entry name" value="DUF7703"/>
</dbReference>
<dbReference type="OrthoDB" id="405906at2759"/>
<evidence type="ECO:0000313" key="2">
    <source>
        <dbReference type="EMBL" id="KAH0958195.1"/>
    </source>
</evidence>
<dbReference type="PANTHER" id="PTHR37013">
    <property type="entry name" value="INTEGRAL MEMBRANE PROTEIN (AFU_ORTHOLOGUE AFUA_1G05950)-RELATED"/>
    <property type="match status" value="1"/>
</dbReference>
<keyword evidence="3" id="KW-1185">Reference proteome</keyword>
<dbReference type="EMBL" id="JAIZPD010000017">
    <property type="protein sequence ID" value="KAH0958195.1"/>
    <property type="molecule type" value="Genomic_DNA"/>
</dbReference>
<gene>
    <name evidence="2" type="ORF">HRG_10890</name>
</gene>
<feature type="domain" description="DUF7703" evidence="1">
    <location>
        <begin position="2"/>
        <end position="130"/>
    </location>
</feature>
<reference evidence="2" key="1">
    <citation type="submission" date="2021-09" db="EMBL/GenBank/DDBJ databases">
        <title>A high-quality genome of the endoparasitic fungus Hirsutella rhossiliensis with a comparison of Hirsutella genomes reveals transposable elements contributing to genome size variation.</title>
        <authorList>
            <person name="Lin R."/>
            <person name="Jiao Y."/>
            <person name="Sun X."/>
            <person name="Ling J."/>
            <person name="Xie B."/>
            <person name="Cheng X."/>
        </authorList>
    </citation>
    <scope>NUCLEOTIDE SEQUENCE</scope>
    <source>
        <strain evidence="2">HR02</strain>
    </source>
</reference>
<dbReference type="GeneID" id="68360018"/>
<evidence type="ECO:0000259" key="1">
    <source>
        <dbReference type="Pfam" id="PF24802"/>
    </source>
</evidence>
<sequence>MIITNAIRLDISVIVLVYGSNSNKLEPFVTPYSIFEKLQLSAFTVQKLIISGLYIIETTKILQLLKGVAPAGPRRVMSHLIIVNFFIVLLDVSVLAWEFTKQYNIQTAWKPVVYSVKLKVEFTVLNRLQAQRQGVQDQWSLGSRKKSSSSCFTPLTFPGPITMLWLTANMSHFVNVDLLATATNAQYLPNLLGGAVKPAISFLSYSPDFYDVMGHNGTARMVWDLPWEAFHEAGVYNKEDSSLNITSNYRSPGNSINITVVSLDSDDYG</sequence>
<comment type="caution">
    <text evidence="2">The sequence shown here is derived from an EMBL/GenBank/DDBJ whole genome shotgun (WGS) entry which is preliminary data.</text>
</comment>
<evidence type="ECO:0000313" key="3">
    <source>
        <dbReference type="Proteomes" id="UP000824596"/>
    </source>
</evidence>
<accession>A0A9P8MN49</accession>
<dbReference type="Proteomes" id="UP000824596">
    <property type="component" value="Unassembled WGS sequence"/>
</dbReference>
<proteinExistence type="predicted"/>
<dbReference type="Pfam" id="PF24802">
    <property type="entry name" value="DUF7703"/>
    <property type="match status" value="1"/>
</dbReference>
<name>A0A9P8MN49_9HYPO</name>